<proteinExistence type="predicted"/>
<evidence type="ECO:0000313" key="1">
    <source>
        <dbReference type="EMBL" id="GAP62841.1"/>
    </source>
</evidence>
<dbReference type="EMBL" id="BBZA01000088">
    <property type="protein sequence ID" value="GAP62841.1"/>
    <property type="molecule type" value="Genomic_DNA"/>
</dbReference>
<keyword evidence="2" id="KW-1185">Reference proteome</keyword>
<accession>A0A0M8K885</accession>
<dbReference type="Pfam" id="PF01663">
    <property type="entry name" value="Phosphodiest"/>
    <property type="match status" value="1"/>
</dbReference>
<sequence length="552" mass="62248">MDSMNTQRLLIVGLDGATFDIIKPLAEAGRLPVLATLLQQGTHGVLQSVQPPITPTAWTTVFTGKNPGKHGIFDFQTFDPQTYATSPVRADRHREKRLWDLLTEADQPSIILDVPFTYPPRPFNGIMMTGYGTPRTAGTPFTWPPTLAEETPADLRAEIRLALPRHRFDRSMAIVEEWRDIMQGRRRLLRHLVRERDWALFFVVFGITDNLAHIFWTFADPLHPNYASEEGKRFREAFFQAYEQCDALLGDLLDWVGPETNVLIMSDHGFGSVYPRQYTFRRLVEGGFVRYKRAPLLAGVNEWAMRWAMRLYTSTPFFKELVKRLRPGQAKLVKQTLAAGGLLPTHSAIDPRRSLVLPSEFGLQLWLNRRGRFGHGMLDEDQAHETIARLREFLLADRDPITGKPIVRAIYEGRDLYHGAFAAQGPDIVLELTNFYDPTTRPSAHNGRIEGGHTPDGVFIAYGPAFRRGDVVAHATLADIAPTALYLLGHPIPPDMDGRVLTDALQPDVLEQTPIKRGETPATFGEIAGGPDFTPDEIRDIEQQLRQLGYID</sequence>
<dbReference type="InParanoid" id="A0A0M8K885"/>
<dbReference type="AlphaFoldDB" id="A0A0M8K885"/>
<reference evidence="1 2" key="1">
    <citation type="journal article" date="2015" name="Genome Announc.">
        <title>Draft Genome Sequence of a Heterotrophic Facultative Anaerobic Thermophilic Bacterium, Ardenticatena maritima Strain 110ST.</title>
        <authorList>
            <person name="Kawaichi S."/>
            <person name="Yoshida T."/>
            <person name="Sako Y."/>
            <person name="Nakamura R."/>
        </authorList>
    </citation>
    <scope>NUCLEOTIDE SEQUENCE [LARGE SCALE GENOMIC DNA]</scope>
    <source>
        <strain evidence="1 2">110S</strain>
    </source>
</reference>
<dbReference type="PANTHER" id="PTHR10151">
    <property type="entry name" value="ECTONUCLEOTIDE PYROPHOSPHATASE/PHOSPHODIESTERASE"/>
    <property type="match status" value="1"/>
</dbReference>
<reference evidence="2" key="2">
    <citation type="submission" date="2015-08" db="EMBL/GenBank/DDBJ databases">
        <title>Draft Genome Sequence of a Heterotrophic Facultative Anaerobic Bacterium Ardenticatena maritima Strain 110S.</title>
        <authorList>
            <person name="Kawaichi S."/>
            <person name="Yoshida T."/>
            <person name="Sako Y."/>
            <person name="Nakamura R."/>
        </authorList>
    </citation>
    <scope>NUCLEOTIDE SEQUENCE [LARGE SCALE GENOMIC DNA]</scope>
    <source>
        <strain evidence="2">110S</strain>
    </source>
</reference>
<comment type="caution">
    <text evidence="1">The sequence shown here is derived from an EMBL/GenBank/DDBJ whole genome shotgun (WGS) entry which is preliminary data.</text>
</comment>
<protein>
    <recommendedName>
        <fullName evidence="3">Phosphodiesterase</fullName>
    </recommendedName>
</protein>
<dbReference type="InterPro" id="IPR002591">
    <property type="entry name" value="Phosphodiest/P_Trfase"/>
</dbReference>
<dbReference type="GO" id="GO:0016787">
    <property type="term" value="F:hydrolase activity"/>
    <property type="evidence" value="ECO:0007669"/>
    <property type="project" value="UniProtKB-ARBA"/>
</dbReference>
<organism evidence="1 2">
    <name type="scientific">Ardenticatena maritima</name>
    <dbReference type="NCBI Taxonomy" id="872965"/>
    <lineage>
        <taxon>Bacteria</taxon>
        <taxon>Bacillati</taxon>
        <taxon>Chloroflexota</taxon>
        <taxon>Ardenticatenia</taxon>
        <taxon>Ardenticatenales</taxon>
        <taxon>Ardenticatenaceae</taxon>
        <taxon>Ardenticatena</taxon>
    </lineage>
</organism>
<dbReference type="STRING" id="872965.SE16_02885"/>
<dbReference type="PANTHER" id="PTHR10151:SF120">
    <property type="entry name" value="BIS(5'-ADENOSYL)-TRIPHOSPHATASE"/>
    <property type="match status" value="1"/>
</dbReference>
<name>A0A0M8K885_9CHLR</name>
<dbReference type="Proteomes" id="UP000037784">
    <property type="component" value="Unassembled WGS sequence"/>
</dbReference>
<evidence type="ECO:0000313" key="2">
    <source>
        <dbReference type="Proteomes" id="UP000037784"/>
    </source>
</evidence>
<dbReference type="SUPFAM" id="SSF53649">
    <property type="entry name" value="Alkaline phosphatase-like"/>
    <property type="match status" value="1"/>
</dbReference>
<dbReference type="InterPro" id="IPR017850">
    <property type="entry name" value="Alkaline_phosphatase_core_sf"/>
</dbReference>
<gene>
    <name evidence="1" type="ORF">ARMA_1264</name>
</gene>
<dbReference type="Gene3D" id="3.40.720.10">
    <property type="entry name" value="Alkaline Phosphatase, subunit A"/>
    <property type="match status" value="2"/>
</dbReference>
<evidence type="ECO:0008006" key="3">
    <source>
        <dbReference type="Google" id="ProtNLM"/>
    </source>
</evidence>